<dbReference type="InterPro" id="IPR036234">
    <property type="entry name" value="SA_I/II_PAC_V_sf"/>
</dbReference>
<dbReference type="RefSeq" id="WP_003715865.1">
    <property type="nucleotide sequence ID" value="NZ_AFTL01000018.1"/>
</dbReference>
<gene>
    <name evidence="7" type="ORF">HMPREF9102_2148</name>
</gene>
<keyword evidence="4" id="KW-1133">Transmembrane helix</keyword>
<dbReference type="EMBL" id="AFTL01000018">
    <property type="protein sequence ID" value="EGS36293.1"/>
    <property type="molecule type" value="Genomic_DNA"/>
</dbReference>
<proteinExistence type="predicted"/>
<feature type="compositionally biased region" description="Low complexity" evidence="3">
    <location>
        <begin position="49"/>
        <end position="72"/>
    </location>
</feature>
<feature type="domain" description="YSIRK Gram-positive signal peptide" evidence="5">
    <location>
        <begin position="18"/>
        <end position="34"/>
    </location>
</feature>
<name>A0ABN0D3G4_9LACO</name>
<keyword evidence="4" id="KW-0472">Membrane</keyword>
<feature type="domain" description="Glucan-binding protein C/Surface antigen I/II V-domain" evidence="6">
    <location>
        <begin position="354"/>
        <end position="630"/>
    </location>
</feature>
<evidence type="ECO:0000259" key="5">
    <source>
        <dbReference type="Pfam" id="PF04650"/>
    </source>
</evidence>
<comment type="caution">
    <text evidence="7">The sequence shown here is derived from an EMBL/GenBank/DDBJ whole genome shotgun (WGS) entry which is preliminary data.</text>
</comment>
<dbReference type="Pfam" id="PF08363">
    <property type="entry name" value="GbpC"/>
    <property type="match status" value="1"/>
</dbReference>
<keyword evidence="2" id="KW-0175">Coiled coil</keyword>
<dbReference type="InterPro" id="IPR005877">
    <property type="entry name" value="YSIRK_signal_dom"/>
</dbReference>
<feature type="transmembrane region" description="Helical" evidence="4">
    <location>
        <begin position="835"/>
        <end position="856"/>
    </location>
</feature>
<evidence type="ECO:0000259" key="6">
    <source>
        <dbReference type="Pfam" id="PF08363"/>
    </source>
</evidence>
<dbReference type="SUPFAM" id="SSF74914">
    <property type="entry name" value="V-region of surface antigen I/II (SA I/II, PAC)"/>
    <property type="match status" value="2"/>
</dbReference>
<feature type="compositionally biased region" description="Polar residues" evidence="3">
    <location>
        <begin position="718"/>
        <end position="727"/>
    </location>
</feature>
<feature type="compositionally biased region" description="Low complexity" evidence="3">
    <location>
        <begin position="787"/>
        <end position="796"/>
    </location>
</feature>
<dbReference type="NCBIfam" id="TIGR01168">
    <property type="entry name" value="YSIRK_signal"/>
    <property type="match status" value="1"/>
</dbReference>
<reference evidence="7 8" key="1">
    <citation type="submission" date="2011-05" db="EMBL/GenBank/DDBJ databases">
        <authorList>
            <person name="Durkin A.S."/>
            <person name="Kim M."/>
            <person name="Radune D."/>
            <person name="Hostetler J."/>
            <person name="Torralba M."/>
            <person name="Gillis M."/>
            <person name="Methe B."/>
            <person name="Sutton G."/>
            <person name="Nelson K.E."/>
        </authorList>
    </citation>
    <scope>NUCLEOTIDE SEQUENCE [LARGE SCALE GENOMIC DNA]</scope>
    <source>
        <strain evidence="7 8">F0423</strain>
    </source>
</reference>
<evidence type="ECO:0000256" key="2">
    <source>
        <dbReference type="SAM" id="Coils"/>
    </source>
</evidence>
<protein>
    <submittedName>
        <fullName evidence="7">Gram-positive signal peptide protein, YSIRK family</fullName>
    </submittedName>
</protein>
<evidence type="ECO:0000313" key="7">
    <source>
        <dbReference type="EMBL" id="EGS36293.1"/>
    </source>
</evidence>
<dbReference type="Pfam" id="PF04650">
    <property type="entry name" value="YSIRK_signal"/>
    <property type="match status" value="1"/>
</dbReference>
<dbReference type="InterPro" id="IPR013574">
    <property type="entry name" value="Glucan-bd_C/Surface_Ag-I/II_V"/>
</dbReference>
<organism evidence="7 8">
    <name type="scientific">Limosilactobacillus oris F0423</name>
    <dbReference type="NCBI Taxonomy" id="944562"/>
    <lineage>
        <taxon>Bacteria</taxon>
        <taxon>Bacillati</taxon>
        <taxon>Bacillota</taxon>
        <taxon>Bacilli</taxon>
        <taxon>Lactobacillales</taxon>
        <taxon>Lactobacillaceae</taxon>
        <taxon>Limosilactobacillus</taxon>
    </lineage>
</organism>
<feature type="compositionally biased region" description="Low complexity" evidence="3">
    <location>
        <begin position="90"/>
        <end position="113"/>
    </location>
</feature>
<dbReference type="Gene3D" id="2.60.530.10">
    <property type="entry name" value="Major cell-surface adhesin PAc"/>
    <property type="match status" value="1"/>
</dbReference>
<accession>A0ABN0D3G4</accession>
<evidence type="ECO:0000256" key="3">
    <source>
        <dbReference type="SAM" id="MobiDB-lite"/>
    </source>
</evidence>
<dbReference type="Proteomes" id="UP000006035">
    <property type="component" value="Unassembled WGS sequence"/>
</dbReference>
<evidence type="ECO:0000313" key="8">
    <source>
        <dbReference type="Proteomes" id="UP000006035"/>
    </source>
</evidence>
<keyword evidence="4" id="KW-0812">Transmembrane</keyword>
<evidence type="ECO:0000256" key="1">
    <source>
        <dbReference type="ARBA" id="ARBA00022729"/>
    </source>
</evidence>
<sequence>MGKKNYRLKEEKYREQVTRYSLRKLSIGVASVALFSFVLSSPQVYAATSSESNTSNAASVQTSGASASSSASTDDVRVAGNQASDGNLIDKTTTTTTTKDSQGTTTTTTTTGTLDPKTNLSTNDQAASLNSEVNKANAAGVKTTQTADQTYDNVQAAGNDYANQINNLNKTTSDYKQAVQAFQNSLKKYNDTVNSYQVAKQEYEQALAKYNQEQAEYQRYKERNAQNLADFKNDSNLTDVSQTTTSSIGNEETVTSATVKLPTELEKAIKEAQQLGMTVNQNDSSEADSSADALSKYATMTEAINKAITEYKQALSNYEAQMAVYADQKKKWDEENKAFKEYQKQAAESQGAGAVVAAQGLVFEQQKDATMTIEGADTYMTKEVSDQLNSKDVISRFDKASLDAMQDASGNKTAYQQNNPHGEAENTWIVLKKGQPVTVTYHNLTGATYNGKPIDHVVYKYELESSSDGTNEVMAQIMHDPTETIWVGSNSTDPNNHLRVKMTIAFYGSDGNKFDTSDGKAVLSLASLNHYTTIPYISDSGQQETIQMNHLERVNIGNNEFVGIPGSSVTLNENGWVYSVNSNQRVSEGAKFDADDMYGYVNKQTGETFYTSDSDITNNKYVLAHGGTQNWVAASKTVGWDDVPSANNGKWPVNKYYGAGAMKLTGDYIEFDVSGNTPDFNTSYWFNINSSIAVPQDPGNPPAQPVKPTANVEYNQLTVSKSETVKSPTAPKPEFDHEKLGEKPQAPEVPSAEWHLAKVVNVAKETVPDKPAEPNKPAEPSKPTEPTKPTELNKTPEPTKPSPVKAVRQISTETQPTNKKRLPQTGDEKDTKQRVLGTILLAMVSFLGFTQLASFFKKRS</sequence>
<feature type="coiled-coil region" evidence="2">
    <location>
        <begin position="301"/>
        <end position="335"/>
    </location>
</feature>
<feature type="compositionally biased region" description="Basic and acidic residues" evidence="3">
    <location>
        <begin position="733"/>
        <end position="742"/>
    </location>
</feature>
<keyword evidence="8" id="KW-1185">Reference proteome</keyword>
<feature type="region of interest" description="Disordered" evidence="3">
    <location>
        <begin position="49"/>
        <end position="121"/>
    </location>
</feature>
<feature type="region of interest" description="Disordered" evidence="3">
    <location>
        <begin position="718"/>
        <end position="751"/>
    </location>
</feature>
<keyword evidence="1" id="KW-0732">Signal</keyword>
<evidence type="ECO:0000256" key="4">
    <source>
        <dbReference type="SAM" id="Phobius"/>
    </source>
</evidence>
<feature type="coiled-coil region" evidence="2">
    <location>
        <begin position="186"/>
        <end position="230"/>
    </location>
</feature>
<feature type="region of interest" description="Disordered" evidence="3">
    <location>
        <begin position="765"/>
        <end position="832"/>
    </location>
</feature>